<keyword evidence="1" id="KW-0175">Coiled coil</keyword>
<gene>
    <name evidence="4" type="ORF">SKAU_G00147910</name>
</gene>
<protein>
    <recommendedName>
        <fullName evidence="3">Signal-induced proliferation-associated 1-like protein C-terminal domain-containing protein</fullName>
    </recommendedName>
</protein>
<evidence type="ECO:0000256" key="2">
    <source>
        <dbReference type="SAM" id="MobiDB-lite"/>
    </source>
</evidence>
<accession>A0A9Q1J519</accession>
<evidence type="ECO:0000256" key="1">
    <source>
        <dbReference type="SAM" id="Coils"/>
    </source>
</evidence>
<dbReference type="EMBL" id="JAINUF010000004">
    <property type="protein sequence ID" value="KAJ8365960.1"/>
    <property type="molecule type" value="Genomic_DNA"/>
</dbReference>
<dbReference type="Proteomes" id="UP001152622">
    <property type="component" value="Chromosome 4"/>
</dbReference>
<dbReference type="InterPro" id="IPR021818">
    <property type="entry name" value="SIPA1L_C"/>
</dbReference>
<feature type="domain" description="Signal-induced proliferation-associated 1-like protein C-terminal" evidence="3">
    <location>
        <begin position="83"/>
        <end position="291"/>
    </location>
</feature>
<dbReference type="OrthoDB" id="8929900at2759"/>
<evidence type="ECO:0000313" key="5">
    <source>
        <dbReference type="Proteomes" id="UP001152622"/>
    </source>
</evidence>
<name>A0A9Q1J519_SYNKA</name>
<evidence type="ECO:0000313" key="4">
    <source>
        <dbReference type="EMBL" id="KAJ8365960.1"/>
    </source>
</evidence>
<evidence type="ECO:0000259" key="3">
    <source>
        <dbReference type="Pfam" id="PF11881"/>
    </source>
</evidence>
<sequence>MANLGLKHASRSSPAGPSQPCFSPGPSLRDASHSMAVRRGDPKGPLSSVRLDYLCARKASLRSRPRRLHADGGPRRGPSSNTPLSKEEFLKMMLPDSPPGEEGRRKHALQVGGLSPRRSLYRTLSDESVCSNRKASSYGSSRSSVLEQALPNDILFSSTPPFHSTLPLRMSLNQGASNLRNEFCYSDGSLADRSKFGEPGLMPLPDTGSGLDWSHLVDAARVFEGLDLDEEAGPLDQRLASFCGMADIGQAQALSQELTRRVAAAEALEAGEEGSPGSLTGKVNQLELILRQLQYDLHKEKEDKAMLQEQVQHLRQDNMRLHEESQTAAAQLRKFTEWFFHSIDKKP</sequence>
<dbReference type="AlphaFoldDB" id="A0A9Q1J519"/>
<keyword evidence="5" id="KW-1185">Reference proteome</keyword>
<organism evidence="4 5">
    <name type="scientific">Synaphobranchus kaupii</name>
    <name type="common">Kaup's arrowtooth eel</name>
    <dbReference type="NCBI Taxonomy" id="118154"/>
    <lineage>
        <taxon>Eukaryota</taxon>
        <taxon>Metazoa</taxon>
        <taxon>Chordata</taxon>
        <taxon>Craniata</taxon>
        <taxon>Vertebrata</taxon>
        <taxon>Euteleostomi</taxon>
        <taxon>Actinopterygii</taxon>
        <taxon>Neopterygii</taxon>
        <taxon>Teleostei</taxon>
        <taxon>Anguilliformes</taxon>
        <taxon>Synaphobranchidae</taxon>
        <taxon>Synaphobranchus</taxon>
    </lineage>
</organism>
<dbReference type="Pfam" id="PF11881">
    <property type="entry name" value="SPAR_C"/>
    <property type="match status" value="1"/>
</dbReference>
<reference evidence="4" key="1">
    <citation type="journal article" date="2023" name="Science">
        <title>Genome structures resolve the early diversification of teleost fishes.</title>
        <authorList>
            <person name="Parey E."/>
            <person name="Louis A."/>
            <person name="Montfort J."/>
            <person name="Bouchez O."/>
            <person name="Roques C."/>
            <person name="Iampietro C."/>
            <person name="Lluch J."/>
            <person name="Castinel A."/>
            <person name="Donnadieu C."/>
            <person name="Desvignes T."/>
            <person name="Floi Bucao C."/>
            <person name="Jouanno E."/>
            <person name="Wen M."/>
            <person name="Mejri S."/>
            <person name="Dirks R."/>
            <person name="Jansen H."/>
            <person name="Henkel C."/>
            <person name="Chen W.J."/>
            <person name="Zahm M."/>
            <person name="Cabau C."/>
            <person name="Klopp C."/>
            <person name="Thompson A.W."/>
            <person name="Robinson-Rechavi M."/>
            <person name="Braasch I."/>
            <person name="Lecointre G."/>
            <person name="Bobe J."/>
            <person name="Postlethwait J.H."/>
            <person name="Berthelot C."/>
            <person name="Roest Crollius H."/>
            <person name="Guiguen Y."/>
        </authorList>
    </citation>
    <scope>NUCLEOTIDE SEQUENCE</scope>
    <source>
        <strain evidence="4">WJC10195</strain>
    </source>
</reference>
<feature type="region of interest" description="Disordered" evidence="2">
    <location>
        <begin position="1"/>
        <end position="49"/>
    </location>
</feature>
<feature type="coiled-coil region" evidence="1">
    <location>
        <begin position="283"/>
        <end position="324"/>
    </location>
</feature>
<feature type="region of interest" description="Disordered" evidence="2">
    <location>
        <begin position="64"/>
        <end position="88"/>
    </location>
</feature>
<proteinExistence type="predicted"/>
<comment type="caution">
    <text evidence="4">The sequence shown here is derived from an EMBL/GenBank/DDBJ whole genome shotgun (WGS) entry which is preliminary data.</text>
</comment>